<organism evidence="2">
    <name type="scientific">Salix viminalis</name>
    <name type="common">Common osier</name>
    <name type="synonym">Basket willow</name>
    <dbReference type="NCBI Taxonomy" id="40686"/>
    <lineage>
        <taxon>Eukaryota</taxon>
        <taxon>Viridiplantae</taxon>
        <taxon>Streptophyta</taxon>
        <taxon>Embryophyta</taxon>
        <taxon>Tracheophyta</taxon>
        <taxon>Spermatophyta</taxon>
        <taxon>Magnoliopsida</taxon>
        <taxon>eudicotyledons</taxon>
        <taxon>Gunneridae</taxon>
        <taxon>Pentapetalae</taxon>
        <taxon>rosids</taxon>
        <taxon>fabids</taxon>
        <taxon>Malpighiales</taxon>
        <taxon>Salicaceae</taxon>
        <taxon>Saliceae</taxon>
        <taxon>Salix</taxon>
    </lineage>
</organism>
<dbReference type="EMBL" id="CAADRP010000136">
    <property type="protein sequence ID" value="VFU23871.1"/>
    <property type="molecule type" value="Genomic_DNA"/>
</dbReference>
<protein>
    <submittedName>
        <fullName evidence="2">Uncharacterized protein</fullName>
    </submittedName>
</protein>
<reference evidence="2" key="1">
    <citation type="submission" date="2019-03" db="EMBL/GenBank/DDBJ databases">
        <authorList>
            <person name="Mank J."/>
            <person name="Almeida P."/>
        </authorList>
    </citation>
    <scope>NUCLEOTIDE SEQUENCE</scope>
    <source>
        <strain evidence="2">78183</strain>
    </source>
</reference>
<feature type="signal peptide" evidence="1">
    <location>
        <begin position="1"/>
        <end position="17"/>
    </location>
</feature>
<evidence type="ECO:0000256" key="1">
    <source>
        <dbReference type="SAM" id="SignalP"/>
    </source>
</evidence>
<proteinExistence type="predicted"/>
<feature type="chain" id="PRO_5026905546" evidence="1">
    <location>
        <begin position="18"/>
        <end position="84"/>
    </location>
</feature>
<name>A0A6N2K6U7_SALVM</name>
<keyword evidence="1" id="KW-0732">Signal</keyword>
<dbReference type="AlphaFoldDB" id="A0A6N2K6U7"/>
<evidence type="ECO:0000313" key="2">
    <source>
        <dbReference type="EMBL" id="VFU23871.1"/>
    </source>
</evidence>
<gene>
    <name evidence="2" type="ORF">SVIM_LOCUS39937</name>
</gene>
<sequence>MILHDWLVILMLLRTQSMICNLLDKKIEEDKQETLGQYCFEHERVRIRSGSTEHVNVKVMPSNRAIICSAHSSISVLMKVAGLD</sequence>
<accession>A0A6N2K6U7</accession>